<reference evidence="11" key="2">
    <citation type="submission" date="2017-02" db="EMBL/GenBank/DDBJ databases">
        <title>Sunflower complete genome.</title>
        <authorList>
            <person name="Langlade N."/>
            <person name="Munos S."/>
        </authorList>
    </citation>
    <scope>NUCLEOTIDE SEQUENCE [LARGE SCALE GENOMIC DNA]</scope>
    <source>
        <tissue evidence="11">Leaves</tissue>
    </source>
</reference>
<keyword evidence="5" id="KW-0964">Secreted</keyword>
<dbReference type="EC" id="3.2.1.78" evidence="4"/>
<dbReference type="Gramene" id="mRNA:HanXRQr2_Chr02g0059041">
    <property type="protein sequence ID" value="mRNA:HanXRQr2_Chr02g0059041"/>
    <property type="gene ID" value="HanXRQr2_Chr02g0059041"/>
</dbReference>
<evidence type="ECO:0000313" key="10">
    <source>
        <dbReference type="EMBL" id="KAF5817949.1"/>
    </source>
</evidence>
<evidence type="ECO:0000256" key="3">
    <source>
        <dbReference type="ARBA" id="ARBA00005641"/>
    </source>
</evidence>
<dbReference type="GO" id="GO:0016985">
    <property type="term" value="F:mannan endo-1,4-beta-mannosidase activity"/>
    <property type="evidence" value="ECO:0000318"/>
    <property type="project" value="GO_Central"/>
</dbReference>
<gene>
    <name evidence="11" type="ORF">HannXRQ_Chr02g0040891</name>
    <name evidence="10" type="ORF">HanXRQr2_Chr02g0059041</name>
</gene>
<dbReference type="EMBL" id="CM007891">
    <property type="protein sequence ID" value="OTG34006.1"/>
    <property type="molecule type" value="Genomic_DNA"/>
</dbReference>
<evidence type="ECO:0000256" key="6">
    <source>
        <dbReference type="ARBA" id="ARBA00022801"/>
    </source>
</evidence>
<dbReference type="OMA" id="NRIRMKI"/>
<dbReference type="InterPro" id="IPR017853">
    <property type="entry name" value="GH"/>
</dbReference>
<dbReference type="InParanoid" id="A0A251VFT1"/>
<keyword evidence="6 11" id="KW-0378">Hydrolase</keyword>
<evidence type="ECO:0000259" key="9">
    <source>
        <dbReference type="Pfam" id="PF26410"/>
    </source>
</evidence>
<dbReference type="FunFam" id="3.20.20.80:FF:000012">
    <property type="entry name" value="Mannan endo-1,4-beta-mannosidase 6"/>
    <property type="match status" value="1"/>
</dbReference>
<evidence type="ECO:0000256" key="4">
    <source>
        <dbReference type="ARBA" id="ARBA00012706"/>
    </source>
</evidence>
<comment type="subcellular location">
    <subcellularLocation>
        <location evidence="2">Secreted</location>
    </subcellularLocation>
</comment>
<dbReference type="Pfam" id="PF26410">
    <property type="entry name" value="GH5_mannosidase"/>
    <property type="match status" value="1"/>
</dbReference>
<keyword evidence="7 10" id="KW-0326">Glycosidase</keyword>
<feature type="chain" id="PRO_5011970574" description="mannan endo-1,4-beta-mannosidase" evidence="8">
    <location>
        <begin position="20"/>
        <end position="424"/>
    </location>
</feature>
<sequence>MTNLHSILFLFSFFLFTQQQWCLQPLPAVEDGFVRINGTHFTLKGAPFYANGFNAYWLMDVASNPCQRSKVMSAFREAVRSSLVIGRTWAFSDGGSNALQPSPGVYNENMFQGLDFVISEGGKFGVKLILSLVNNFNDYGGKDQYVQWAKELGQQMQNEESFFTNPMVKSFFKNHIKTILTRRNTITGVMYKDDPTIMAWELMNEPRCLSDISGATIQNWTSEMACYLKSIDGNHLLEVGLEGFYGTSLSQKNPNNLPHGTDFIANNQILEVDFATVHSYPDQWLSNRDNYVQLDFLQQWIHDHIEDAQNILKKPVLFTEFGKSWRQPGYNVSQKDQLYNVVYSSIYRSARTGGVAVGGLFWQQLVHGMDSYKDGYEVILTEPSSTVSLIYQQSKKLSATHKRFIAKKKTQSTKSKEIDANKLV</sequence>
<reference evidence="10" key="3">
    <citation type="submission" date="2020-06" db="EMBL/GenBank/DDBJ databases">
        <title>Helianthus annuus Genome sequencing and assembly Release 2.</title>
        <authorList>
            <person name="Gouzy J."/>
            <person name="Langlade N."/>
            <person name="Munos S."/>
        </authorList>
    </citation>
    <scope>NUCLEOTIDE SEQUENCE</scope>
    <source>
        <tissue evidence="10">Leaves</tissue>
    </source>
</reference>
<evidence type="ECO:0000256" key="5">
    <source>
        <dbReference type="ARBA" id="ARBA00022525"/>
    </source>
</evidence>
<protein>
    <recommendedName>
        <fullName evidence="4">mannan endo-1,4-beta-mannosidase</fullName>
        <ecNumber evidence="4">3.2.1.78</ecNumber>
    </recommendedName>
</protein>
<proteinExistence type="inferred from homology"/>
<comment type="similarity">
    <text evidence="3">Belongs to the glycosyl hydrolase 5 (cellulase A) family.</text>
</comment>
<dbReference type="InterPro" id="IPR045053">
    <property type="entry name" value="MAN-like"/>
</dbReference>
<evidence type="ECO:0000256" key="1">
    <source>
        <dbReference type="ARBA" id="ARBA00001678"/>
    </source>
</evidence>
<dbReference type="GO" id="GO:0000272">
    <property type="term" value="P:polysaccharide catabolic process"/>
    <property type="evidence" value="ECO:0007669"/>
    <property type="project" value="InterPro"/>
</dbReference>
<dbReference type="OrthoDB" id="406631at2759"/>
<accession>A0A251VFT1</accession>
<dbReference type="STRING" id="4232.A0A251VFT1"/>
<dbReference type="SUPFAM" id="SSF51445">
    <property type="entry name" value="(Trans)glycosidases"/>
    <property type="match status" value="1"/>
</dbReference>
<keyword evidence="12" id="KW-1185">Reference proteome</keyword>
<reference evidence="10 12" key="1">
    <citation type="journal article" date="2017" name="Nature">
        <title>The sunflower genome provides insights into oil metabolism, flowering and Asterid evolution.</title>
        <authorList>
            <person name="Badouin H."/>
            <person name="Gouzy J."/>
            <person name="Grassa C.J."/>
            <person name="Murat F."/>
            <person name="Staton S.E."/>
            <person name="Cottret L."/>
            <person name="Lelandais-Briere C."/>
            <person name="Owens G.L."/>
            <person name="Carrere S."/>
            <person name="Mayjonade B."/>
            <person name="Legrand L."/>
            <person name="Gill N."/>
            <person name="Kane N.C."/>
            <person name="Bowers J.E."/>
            <person name="Hubner S."/>
            <person name="Bellec A."/>
            <person name="Berard A."/>
            <person name="Berges H."/>
            <person name="Blanchet N."/>
            <person name="Boniface M.C."/>
            <person name="Brunel D."/>
            <person name="Catrice O."/>
            <person name="Chaidir N."/>
            <person name="Claudel C."/>
            <person name="Donnadieu C."/>
            <person name="Faraut T."/>
            <person name="Fievet G."/>
            <person name="Helmstetter N."/>
            <person name="King M."/>
            <person name="Knapp S.J."/>
            <person name="Lai Z."/>
            <person name="Le Paslier M.C."/>
            <person name="Lippi Y."/>
            <person name="Lorenzon L."/>
            <person name="Mandel J.R."/>
            <person name="Marage G."/>
            <person name="Marchand G."/>
            <person name="Marquand E."/>
            <person name="Bret-Mestries E."/>
            <person name="Morien E."/>
            <person name="Nambeesan S."/>
            <person name="Nguyen T."/>
            <person name="Pegot-Espagnet P."/>
            <person name="Pouilly N."/>
            <person name="Raftis F."/>
            <person name="Sallet E."/>
            <person name="Schiex T."/>
            <person name="Thomas J."/>
            <person name="Vandecasteele C."/>
            <person name="Vares D."/>
            <person name="Vear F."/>
            <person name="Vautrin S."/>
            <person name="Crespi M."/>
            <person name="Mangin B."/>
            <person name="Burke J.M."/>
            <person name="Salse J."/>
            <person name="Munos S."/>
            <person name="Vincourt P."/>
            <person name="Rieseberg L.H."/>
            <person name="Langlade N.B."/>
        </authorList>
    </citation>
    <scope>NUCLEOTIDE SEQUENCE [LARGE SCALE GENOMIC DNA]</scope>
    <source>
        <strain evidence="12">cv. SF193</strain>
        <tissue evidence="10">Leaves</tissue>
    </source>
</reference>
<dbReference type="EMBL" id="MNCJ02000317">
    <property type="protein sequence ID" value="KAF5817949.1"/>
    <property type="molecule type" value="Genomic_DNA"/>
</dbReference>
<organism evidence="11 12">
    <name type="scientific">Helianthus annuus</name>
    <name type="common">Common sunflower</name>
    <dbReference type="NCBI Taxonomy" id="4232"/>
    <lineage>
        <taxon>Eukaryota</taxon>
        <taxon>Viridiplantae</taxon>
        <taxon>Streptophyta</taxon>
        <taxon>Embryophyta</taxon>
        <taxon>Tracheophyta</taxon>
        <taxon>Spermatophyta</taxon>
        <taxon>Magnoliopsida</taxon>
        <taxon>eudicotyledons</taxon>
        <taxon>Gunneridae</taxon>
        <taxon>Pentapetalae</taxon>
        <taxon>asterids</taxon>
        <taxon>campanulids</taxon>
        <taxon>Asterales</taxon>
        <taxon>Asteraceae</taxon>
        <taxon>Asteroideae</taxon>
        <taxon>Heliantheae alliance</taxon>
        <taxon>Heliantheae</taxon>
        <taxon>Helianthus</taxon>
    </lineage>
</organism>
<evidence type="ECO:0000256" key="7">
    <source>
        <dbReference type="ARBA" id="ARBA00023295"/>
    </source>
</evidence>
<evidence type="ECO:0000256" key="8">
    <source>
        <dbReference type="SAM" id="SignalP"/>
    </source>
</evidence>
<dbReference type="GO" id="GO:0005576">
    <property type="term" value="C:extracellular region"/>
    <property type="evidence" value="ECO:0007669"/>
    <property type="project" value="UniProtKB-SubCell"/>
</dbReference>
<keyword evidence="8" id="KW-0732">Signal</keyword>
<feature type="signal peptide" evidence="8">
    <location>
        <begin position="1"/>
        <end position="19"/>
    </location>
</feature>
<dbReference type="PANTHER" id="PTHR31451:SF60">
    <property type="entry name" value="MANNAN ENDO-1,4-BETA-MANNOSIDASE 1"/>
    <property type="match status" value="1"/>
</dbReference>
<evidence type="ECO:0000313" key="11">
    <source>
        <dbReference type="EMBL" id="OTG34006.1"/>
    </source>
</evidence>
<evidence type="ECO:0000256" key="2">
    <source>
        <dbReference type="ARBA" id="ARBA00004613"/>
    </source>
</evidence>
<dbReference type="InterPro" id="IPR001547">
    <property type="entry name" value="Glyco_hydro_5"/>
</dbReference>
<dbReference type="PANTHER" id="PTHR31451">
    <property type="match status" value="1"/>
</dbReference>
<feature type="domain" description="Glycoside hydrolase family 5" evidence="9">
    <location>
        <begin position="33"/>
        <end position="362"/>
    </location>
</feature>
<dbReference type="Proteomes" id="UP000215914">
    <property type="component" value="Chromosome 2"/>
</dbReference>
<comment type="catalytic activity">
    <reaction evidence="1">
        <text>Random hydrolysis of (1-&gt;4)-beta-D-mannosidic linkages in mannans, galactomannans and glucomannans.</text>
        <dbReference type="EC" id="3.2.1.78"/>
    </reaction>
</comment>
<dbReference type="AlphaFoldDB" id="A0A251VFT1"/>
<dbReference type="Gene3D" id="3.20.20.80">
    <property type="entry name" value="Glycosidases"/>
    <property type="match status" value="1"/>
</dbReference>
<evidence type="ECO:0000313" key="12">
    <source>
        <dbReference type="Proteomes" id="UP000215914"/>
    </source>
</evidence>
<name>A0A251VFT1_HELAN</name>